<dbReference type="Pfam" id="PF01885">
    <property type="entry name" value="PTS_2-RNA"/>
    <property type="match status" value="1"/>
</dbReference>
<dbReference type="GO" id="GO:0000215">
    <property type="term" value="F:tRNA 2'-phosphotransferase activity"/>
    <property type="evidence" value="ECO:0007669"/>
    <property type="project" value="TreeGrafter"/>
</dbReference>
<keyword evidence="2 5" id="KW-0808">Transferase</keyword>
<dbReference type="Gene3D" id="3.20.170.30">
    <property type="match status" value="1"/>
</dbReference>
<protein>
    <recommendedName>
        <fullName evidence="5">Probable RNA 2'-phosphotransferase</fullName>
        <ecNumber evidence="5">2.7.1.-</ecNumber>
    </recommendedName>
</protein>
<keyword evidence="7" id="KW-1185">Reference proteome</keyword>
<dbReference type="InterPro" id="IPR042080">
    <property type="entry name" value="RNA_2'-PTrans_N"/>
</dbReference>
<dbReference type="PANTHER" id="PTHR12684">
    <property type="entry name" value="PUTATIVE PHOSPHOTRANSFERASE"/>
    <property type="match status" value="1"/>
</dbReference>
<comment type="caution">
    <text evidence="6">The sequence shown here is derived from an EMBL/GenBank/DDBJ whole genome shotgun (WGS) entry which is preliminary data.</text>
</comment>
<dbReference type="STRING" id="1219032.GCA_001515545_00483"/>
<dbReference type="AlphaFoldDB" id="A0A2A7UXB5"/>
<reference evidence="7" key="1">
    <citation type="submission" date="2017-09" db="EMBL/GenBank/DDBJ databases">
        <title>FDA dAtabase for Regulatory Grade micrObial Sequences (FDA-ARGOS): Supporting development and validation of Infectious Disease Dx tests.</title>
        <authorList>
            <person name="Minogue T."/>
            <person name="Wolcott M."/>
            <person name="Wasieloski L."/>
            <person name="Aguilar W."/>
            <person name="Moore D."/>
            <person name="Tallon L."/>
            <person name="Sadzewicz L."/>
            <person name="Ott S."/>
            <person name="Zhao X."/>
            <person name="Nagaraj S."/>
            <person name="Vavikolanu K."/>
            <person name="Aluvathingal J."/>
            <person name="Nadendla S."/>
            <person name="Sichtig H."/>
        </authorList>
    </citation>
    <scope>NUCLEOTIDE SEQUENCE [LARGE SCALE GENOMIC DNA]</scope>
    <source>
        <strain evidence="7">FDAARGOS_394</strain>
    </source>
</reference>
<dbReference type="InterPro" id="IPR022928">
    <property type="entry name" value="RNA_2'-PTrans_KptA"/>
</dbReference>
<keyword evidence="3 5" id="KW-0520">NAD</keyword>
<gene>
    <name evidence="5" type="primary">kptA</name>
    <name evidence="6" type="ORF">CRM82_15595</name>
</gene>
<proteinExistence type="inferred from homology"/>
<dbReference type="Gene3D" id="1.10.10.970">
    <property type="entry name" value="RNA 2'-phosphotransferase, Tpt1/KptA family, N-terminal domain"/>
    <property type="match status" value="1"/>
</dbReference>
<accession>A0A2A7UXB5</accession>
<dbReference type="HAMAP" id="MF_00299">
    <property type="entry name" value="KptA"/>
    <property type="match status" value="1"/>
</dbReference>
<dbReference type="SUPFAM" id="SSF56399">
    <property type="entry name" value="ADP-ribosylation"/>
    <property type="match status" value="1"/>
</dbReference>
<evidence type="ECO:0000313" key="7">
    <source>
        <dbReference type="Proteomes" id="UP000220246"/>
    </source>
</evidence>
<dbReference type="Proteomes" id="UP000220246">
    <property type="component" value="Unassembled WGS sequence"/>
</dbReference>
<sequence>MSSVVEKSKFLSLVLRHAPETIGLALDSAGWAQVDDLLERANAHGMALDRASLSQIVAGSDKQRFAFSDDGERIRANQGHSVPVQLALPPQEPPSRLFHGTASRFLESIRRTGLQPMQRQHVHLSTNAQTAETVGRRHGKPCVLWVDARALHASGQVFLRAENGVWLTTAVPPEFIGFPSDAV</sequence>
<dbReference type="PANTHER" id="PTHR12684:SF2">
    <property type="entry name" value="TRNA 2'-PHOSPHOTRANSFERASE 1"/>
    <property type="match status" value="1"/>
</dbReference>
<dbReference type="InterPro" id="IPR042081">
    <property type="entry name" value="RNA_2'-PTrans_C"/>
</dbReference>
<dbReference type="EC" id="2.7.1.-" evidence="5"/>
<dbReference type="OrthoDB" id="4537997at2"/>
<name>A0A2A7UXB5_COMTR</name>
<comment type="function">
    <text evidence="4 5">Removes the 2'-phosphate from RNA via an intermediate in which the phosphate is ADP-ribosylated by NAD followed by a presumed transesterification to release the RNA and generate ADP-ribose 1''-2''-cyclic phosphate (APPR&gt;P). May function as an ADP-ribosylase.</text>
</comment>
<dbReference type="EMBL" id="PDEA01000001">
    <property type="protein sequence ID" value="PEH89836.1"/>
    <property type="molecule type" value="Genomic_DNA"/>
</dbReference>
<dbReference type="GeneID" id="80802046"/>
<dbReference type="GO" id="GO:0003950">
    <property type="term" value="F:NAD+ poly-ADP-ribosyltransferase activity"/>
    <property type="evidence" value="ECO:0007669"/>
    <property type="project" value="InterPro"/>
</dbReference>
<evidence type="ECO:0000256" key="3">
    <source>
        <dbReference type="ARBA" id="ARBA00023027"/>
    </source>
</evidence>
<evidence type="ECO:0000256" key="4">
    <source>
        <dbReference type="ARBA" id="ARBA00025212"/>
    </source>
</evidence>
<evidence type="ECO:0000313" key="6">
    <source>
        <dbReference type="EMBL" id="PEH89836.1"/>
    </source>
</evidence>
<evidence type="ECO:0000256" key="2">
    <source>
        <dbReference type="ARBA" id="ARBA00022679"/>
    </source>
</evidence>
<dbReference type="InterPro" id="IPR002745">
    <property type="entry name" value="Ptrans_KptA/Tpt1"/>
</dbReference>
<organism evidence="6 7">
    <name type="scientific">Comamonas terrigena</name>
    <dbReference type="NCBI Taxonomy" id="32013"/>
    <lineage>
        <taxon>Bacteria</taxon>
        <taxon>Pseudomonadati</taxon>
        <taxon>Pseudomonadota</taxon>
        <taxon>Betaproteobacteria</taxon>
        <taxon>Burkholderiales</taxon>
        <taxon>Comamonadaceae</taxon>
        <taxon>Comamonas</taxon>
    </lineage>
</organism>
<comment type="similarity">
    <text evidence="1 5">Belongs to the KptA/TPT1 family.</text>
</comment>
<dbReference type="RefSeq" id="WP_066533089.1">
    <property type="nucleotide sequence ID" value="NZ_PDEA01000001.1"/>
</dbReference>
<dbReference type="GO" id="GO:0006388">
    <property type="term" value="P:tRNA splicing, via endonucleolytic cleavage and ligation"/>
    <property type="evidence" value="ECO:0007669"/>
    <property type="project" value="UniProtKB-UniRule"/>
</dbReference>
<dbReference type="NCBIfam" id="NF002014">
    <property type="entry name" value="PRK00819.1-4"/>
    <property type="match status" value="1"/>
</dbReference>
<evidence type="ECO:0000256" key="5">
    <source>
        <dbReference type="HAMAP-Rule" id="MF_00299"/>
    </source>
</evidence>
<evidence type="ECO:0000256" key="1">
    <source>
        <dbReference type="ARBA" id="ARBA00009836"/>
    </source>
</evidence>